<evidence type="ECO:0000313" key="8">
    <source>
        <dbReference type="Proteomes" id="UP000694865"/>
    </source>
</evidence>
<dbReference type="Pfam" id="PF07986">
    <property type="entry name" value="TBCC"/>
    <property type="match status" value="1"/>
</dbReference>
<evidence type="ECO:0000256" key="4">
    <source>
        <dbReference type="ARBA" id="ARBA00022990"/>
    </source>
</evidence>
<evidence type="ECO:0000256" key="5">
    <source>
        <dbReference type="ARBA" id="ARBA00023186"/>
    </source>
</evidence>
<evidence type="ECO:0000256" key="6">
    <source>
        <dbReference type="ARBA" id="ARBA00026055"/>
    </source>
</evidence>
<evidence type="ECO:0000259" key="7">
    <source>
        <dbReference type="PROSITE" id="PS51329"/>
    </source>
</evidence>
<comment type="similarity">
    <text evidence="2">Belongs to the TBCC family.</text>
</comment>
<dbReference type="InterPro" id="IPR031925">
    <property type="entry name" value="TBCC_N"/>
</dbReference>
<dbReference type="RefSeq" id="XP_002735209.1">
    <property type="nucleotide sequence ID" value="XM_002735163.2"/>
</dbReference>
<organism evidence="8 9">
    <name type="scientific">Saccoglossus kowalevskii</name>
    <name type="common">Acorn worm</name>
    <dbReference type="NCBI Taxonomy" id="10224"/>
    <lineage>
        <taxon>Eukaryota</taxon>
        <taxon>Metazoa</taxon>
        <taxon>Hemichordata</taxon>
        <taxon>Enteropneusta</taxon>
        <taxon>Harrimaniidae</taxon>
        <taxon>Saccoglossus</taxon>
    </lineage>
</organism>
<evidence type="ECO:0000313" key="9">
    <source>
        <dbReference type="RefSeq" id="XP_002735209.1"/>
    </source>
</evidence>
<accession>A0ABM0GQQ5</accession>
<dbReference type="GeneID" id="100368982"/>
<proteinExistence type="inferred from homology"/>
<dbReference type="Gene3D" id="1.20.58.1250">
    <property type="entry name" value="Tubulin Binding Cofactor C, N-terminal domain"/>
    <property type="match status" value="1"/>
</dbReference>
<keyword evidence="8" id="KW-1185">Reference proteome</keyword>
<dbReference type="PANTHER" id="PTHR15139">
    <property type="entry name" value="TUBULIN FOLDING COFACTOR C"/>
    <property type="match status" value="1"/>
</dbReference>
<evidence type="ECO:0000256" key="2">
    <source>
        <dbReference type="ARBA" id="ARBA00008848"/>
    </source>
</evidence>
<keyword evidence="5" id="KW-0143">Chaperone</keyword>
<dbReference type="PANTHER" id="PTHR15139:SF0">
    <property type="entry name" value="TUBULIN-SPECIFIC CHAPERONE C"/>
    <property type="match status" value="1"/>
</dbReference>
<name>A0ABM0GQQ5_SACKO</name>
<keyword evidence="3" id="KW-0963">Cytoplasm</keyword>
<keyword evidence="4" id="KW-0007">Acetylation</keyword>
<dbReference type="Pfam" id="PF16752">
    <property type="entry name" value="TBCC_N"/>
    <property type="match status" value="1"/>
</dbReference>
<feature type="domain" description="C-CAP/cofactor C-like" evidence="7">
    <location>
        <begin position="152"/>
        <end position="325"/>
    </location>
</feature>
<reference evidence="9" key="1">
    <citation type="submission" date="2025-08" db="UniProtKB">
        <authorList>
            <consortium name="RefSeq"/>
        </authorList>
    </citation>
    <scope>IDENTIFICATION</scope>
    <source>
        <tissue evidence="9">Testes</tissue>
    </source>
</reference>
<dbReference type="InterPro" id="IPR038397">
    <property type="entry name" value="TBCC_N_sf"/>
</dbReference>
<dbReference type="InterPro" id="IPR012945">
    <property type="entry name" value="Tubulin-bd_cofactor_C_dom"/>
</dbReference>
<dbReference type="InterPro" id="IPR006599">
    <property type="entry name" value="CARP_motif"/>
</dbReference>
<dbReference type="InterPro" id="IPR017901">
    <property type="entry name" value="C-CAP_CF_C-like"/>
</dbReference>
<dbReference type="Gene3D" id="2.160.20.70">
    <property type="match status" value="1"/>
</dbReference>
<sequence length="349" mass="39721">MADTNQVYGSGDQKIPALAEKMEKITDRLLRREEQRQAELEKKRIERENASLKQESADYFSSAFQEARQKIEQKMIGVEQVTRSKMIDYFDEISADIQQLQKFVSDSAMFLPSYDIKVAQEAITKLQQAVTEKRDEKMPKKKFTFKSRRKDTGQSEGTVDVDAAKKNVSICAHMAQVISDTGKMECSVSDKKAEKVSLDETEVNGKDVGLFRLVDSVVKVRGSPSALHINSLTNCKVFCGPVPGSIFVDECVNCILVVSCQQLRVHHTTDTQFYLHVTSRAIIEDTTRVEFAPYTWSYVGIDQHFSATGLERKRNTWDDVDDFNWLASDKHSPNWSLIPEKKRVTSWDP</sequence>
<dbReference type="SMART" id="SM00673">
    <property type="entry name" value="CARP"/>
    <property type="match status" value="2"/>
</dbReference>
<comment type="subcellular location">
    <subcellularLocation>
        <location evidence="1">Cytoplasm</location>
    </subcellularLocation>
</comment>
<protein>
    <submittedName>
        <fullName evidence="9">Tubulin-specific chaperone C-like</fullName>
    </submittedName>
</protein>
<dbReference type="Proteomes" id="UP000694865">
    <property type="component" value="Unplaced"/>
</dbReference>
<gene>
    <name evidence="9" type="primary">LOC100368982</name>
</gene>
<evidence type="ECO:0000256" key="3">
    <source>
        <dbReference type="ARBA" id="ARBA00022490"/>
    </source>
</evidence>
<evidence type="ECO:0000256" key="1">
    <source>
        <dbReference type="ARBA" id="ARBA00004496"/>
    </source>
</evidence>
<dbReference type="InterPro" id="IPR016098">
    <property type="entry name" value="CAP/MinC_C"/>
</dbReference>
<dbReference type="PROSITE" id="PS51329">
    <property type="entry name" value="C_CAP_COFACTOR_C"/>
    <property type="match status" value="1"/>
</dbReference>
<dbReference type="InterPro" id="IPR027684">
    <property type="entry name" value="TBCC"/>
</dbReference>
<comment type="subunit">
    <text evidence="6">Supercomplex made of cofactors A to E. Cofactors A and D function by capturing and stabilizing tubulin in a quasi-native conformation. Cofactor E binds to the cofactor D-tubulin complex; interaction with cofactor C then causes the release of tubulin polypeptides that are committed to the native state.</text>
</comment>